<reference evidence="1 2" key="1">
    <citation type="journal article" date="2009" name="PLoS Genet.">
        <title>The genome of Nectria haematococca: contribution of supernumerary chromosomes to gene expansion.</title>
        <authorList>
            <person name="Coleman J.J."/>
            <person name="Rounsley S.D."/>
            <person name="Rodriguez-Carres M."/>
            <person name="Kuo A."/>
            <person name="Wasmann C.C."/>
            <person name="Grimwood J."/>
            <person name="Schmutz J."/>
            <person name="Taga M."/>
            <person name="White G.J."/>
            <person name="Zhou S."/>
            <person name="Schwartz D.C."/>
            <person name="Freitag M."/>
            <person name="Ma L.J."/>
            <person name="Danchin E.G."/>
            <person name="Henrissat B."/>
            <person name="Coutinho P.M."/>
            <person name="Nelson D.R."/>
            <person name="Straney D."/>
            <person name="Napoli C.A."/>
            <person name="Barker B.M."/>
            <person name="Gribskov M."/>
            <person name="Rep M."/>
            <person name="Kroken S."/>
            <person name="Molnar I."/>
            <person name="Rensing C."/>
            <person name="Kennell J.C."/>
            <person name="Zamora J."/>
            <person name="Farman M.L."/>
            <person name="Selker E.U."/>
            <person name="Salamov A."/>
            <person name="Shapiro H."/>
            <person name="Pangilinan J."/>
            <person name="Lindquist E."/>
            <person name="Lamers C."/>
            <person name="Grigoriev I.V."/>
            <person name="Geiser D.M."/>
            <person name="Covert S.F."/>
            <person name="Temporini E."/>
            <person name="Vanetten H.D."/>
        </authorList>
    </citation>
    <scope>NUCLEOTIDE SEQUENCE [LARGE SCALE GENOMIC DNA]</scope>
    <source>
        <strain evidence="2">ATCC MYA-4622 / CBS 123669 / FGSC 9596 / NRRL 45880 / 77-13-4</strain>
    </source>
</reference>
<evidence type="ECO:0000313" key="1">
    <source>
        <dbReference type="EMBL" id="EEU42028.1"/>
    </source>
</evidence>
<proteinExistence type="predicted"/>
<sequence>MEVFGAVASGIAIVQALEAVRKTVGLIREIPEIQGDFDGLIKELDLTEAMAKVAQQIPSNSPEQDFLAKATEQVNEVTSELNKVLESCARGTDEADKKLWKTKKRKWLLEEQRILKLERKLQNAKGTLHLAMTSHGISSEAESATTHEFYSDHLSLMLKADSELGSSCLWTFSYLSRKLKHWGFRLSYQDLNQLKSYHHPMY</sequence>
<dbReference type="HOGENOM" id="CLU_1354950_0_0_1"/>
<dbReference type="GeneID" id="9671526"/>
<dbReference type="AlphaFoldDB" id="C7Z1N3"/>
<dbReference type="VEuPathDB" id="FungiDB:NECHADRAFT_85858"/>
<organism evidence="1 2">
    <name type="scientific">Fusarium vanettenii (strain ATCC MYA-4622 / CBS 123669 / FGSC 9596 / NRRL 45880 / 77-13-4)</name>
    <name type="common">Fusarium solani subsp. pisi</name>
    <dbReference type="NCBI Taxonomy" id="660122"/>
    <lineage>
        <taxon>Eukaryota</taxon>
        <taxon>Fungi</taxon>
        <taxon>Dikarya</taxon>
        <taxon>Ascomycota</taxon>
        <taxon>Pezizomycotina</taxon>
        <taxon>Sordariomycetes</taxon>
        <taxon>Hypocreomycetidae</taxon>
        <taxon>Hypocreales</taxon>
        <taxon>Nectriaceae</taxon>
        <taxon>Fusarium</taxon>
        <taxon>Fusarium solani species complex</taxon>
        <taxon>Fusarium vanettenii</taxon>
    </lineage>
</organism>
<dbReference type="KEGG" id="nhe:NECHADRAFT_85858"/>
<accession>C7Z1N3</accession>
<dbReference type="EMBL" id="GG698906">
    <property type="protein sequence ID" value="EEU42028.1"/>
    <property type="molecule type" value="Genomic_DNA"/>
</dbReference>
<protein>
    <recommendedName>
        <fullName evidence="3">NACHT-NTPase and P-loop NTPases N-terminal domain-containing protein</fullName>
    </recommendedName>
</protein>
<dbReference type="InParanoid" id="C7Z1N3"/>
<evidence type="ECO:0008006" key="3">
    <source>
        <dbReference type="Google" id="ProtNLM"/>
    </source>
</evidence>
<name>C7Z1N3_FUSV7</name>
<keyword evidence="2" id="KW-1185">Reference proteome</keyword>
<evidence type="ECO:0000313" key="2">
    <source>
        <dbReference type="Proteomes" id="UP000005206"/>
    </source>
</evidence>
<dbReference type="OMA" id="NDIRWVY"/>
<dbReference type="RefSeq" id="XP_003047741.1">
    <property type="nucleotide sequence ID" value="XM_003047695.1"/>
</dbReference>
<dbReference type="Proteomes" id="UP000005206">
    <property type="component" value="Chromosome 10"/>
</dbReference>
<dbReference type="OrthoDB" id="7464126at2759"/>
<gene>
    <name evidence="1" type="ORF">NECHADRAFT_85858</name>
</gene>
<dbReference type="eggNOG" id="KOG0510">
    <property type="taxonomic scope" value="Eukaryota"/>
</dbReference>